<dbReference type="Proteomes" id="UP000054538">
    <property type="component" value="Unassembled WGS sequence"/>
</dbReference>
<accession>A0A0D0CK90</accession>
<dbReference type="EMBL" id="KN827966">
    <property type="protein sequence ID" value="KIK75633.1"/>
    <property type="molecule type" value="Genomic_DNA"/>
</dbReference>
<reference evidence="1 2" key="1">
    <citation type="submission" date="2014-04" db="EMBL/GenBank/DDBJ databases">
        <authorList>
            <consortium name="DOE Joint Genome Institute"/>
            <person name="Kuo A."/>
            <person name="Kohler A."/>
            <person name="Jargeat P."/>
            <person name="Nagy L.G."/>
            <person name="Floudas D."/>
            <person name="Copeland A."/>
            <person name="Barry K.W."/>
            <person name="Cichocki N."/>
            <person name="Veneault-Fourrey C."/>
            <person name="LaButti K."/>
            <person name="Lindquist E.A."/>
            <person name="Lipzen A."/>
            <person name="Lundell T."/>
            <person name="Morin E."/>
            <person name="Murat C."/>
            <person name="Sun H."/>
            <person name="Tunlid A."/>
            <person name="Henrissat B."/>
            <person name="Grigoriev I.V."/>
            <person name="Hibbett D.S."/>
            <person name="Martin F."/>
            <person name="Nordberg H.P."/>
            <person name="Cantor M.N."/>
            <person name="Hua S.X."/>
        </authorList>
    </citation>
    <scope>NUCLEOTIDE SEQUENCE [LARGE SCALE GENOMIC DNA]</scope>
    <source>
        <strain evidence="1 2">Ve08.2h10</strain>
    </source>
</reference>
<protein>
    <submittedName>
        <fullName evidence="1">Uncharacterized protein</fullName>
    </submittedName>
</protein>
<dbReference type="InParanoid" id="A0A0D0CK90"/>
<proteinExistence type="predicted"/>
<dbReference type="HOGENOM" id="CLU_006344_15_1_1"/>
<organism evidence="1 2">
    <name type="scientific">Paxillus rubicundulus Ve08.2h10</name>
    <dbReference type="NCBI Taxonomy" id="930991"/>
    <lineage>
        <taxon>Eukaryota</taxon>
        <taxon>Fungi</taxon>
        <taxon>Dikarya</taxon>
        <taxon>Basidiomycota</taxon>
        <taxon>Agaricomycotina</taxon>
        <taxon>Agaricomycetes</taxon>
        <taxon>Agaricomycetidae</taxon>
        <taxon>Boletales</taxon>
        <taxon>Paxilineae</taxon>
        <taxon>Paxillaceae</taxon>
        <taxon>Paxillus</taxon>
    </lineage>
</organism>
<sequence length="136" mass="15233">YKEDEGDTAVDDLTSFKSHVELAQTLHKFIASMIMELTAKLDIPQLSDTLQQLLFHQQNPSNPHDPDKIPLITCPLYDSQISVFNSASATFHISSHISGIIGGMHHEYICSSPLWRNESPHYNCTFVSTSSEIKAM</sequence>
<feature type="non-terminal residue" evidence="1">
    <location>
        <position position="136"/>
    </location>
</feature>
<evidence type="ECO:0000313" key="2">
    <source>
        <dbReference type="Proteomes" id="UP000054538"/>
    </source>
</evidence>
<keyword evidence="2" id="KW-1185">Reference proteome</keyword>
<name>A0A0D0CK90_9AGAM</name>
<dbReference type="AlphaFoldDB" id="A0A0D0CK90"/>
<gene>
    <name evidence="1" type="ORF">PAXRUDRAFT_172198</name>
</gene>
<evidence type="ECO:0000313" key="1">
    <source>
        <dbReference type="EMBL" id="KIK75633.1"/>
    </source>
</evidence>
<reference evidence="2" key="2">
    <citation type="submission" date="2015-01" db="EMBL/GenBank/DDBJ databases">
        <title>Evolutionary Origins and Diversification of the Mycorrhizal Mutualists.</title>
        <authorList>
            <consortium name="DOE Joint Genome Institute"/>
            <consortium name="Mycorrhizal Genomics Consortium"/>
            <person name="Kohler A."/>
            <person name="Kuo A."/>
            <person name="Nagy L.G."/>
            <person name="Floudas D."/>
            <person name="Copeland A."/>
            <person name="Barry K.W."/>
            <person name="Cichocki N."/>
            <person name="Veneault-Fourrey C."/>
            <person name="LaButti K."/>
            <person name="Lindquist E.A."/>
            <person name="Lipzen A."/>
            <person name="Lundell T."/>
            <person name="Morin E."/>
            <person name="Murat C."/>
            <person name="Riley R."/>
            <person name="Ohm R."/>
            <person name="Sun H."/>
            <person name="Tunlid A."/>
            <person name="Henrissat B."/>
            <person name="Grigoriev I.V."/>
            <person name="Hibbett D.S."/>
            <person name="Martin F."/>
        </authorList>
    </citation>
    <scope>NUCLEOTIDE SEQUENCE [LARGE SCALE GENOMIC DNA]</scope>
    <source>
        <strain evidence="2">Ve08.2h10</strain>
    </source>
</reference>